<feature type="transmembrane region" description="Helical" evidence="10">
    <location>
        <begin position="168"/>
        <end position="191"/>
    </location>
</feature>
<dbReference type="GO" id="GO:0042910">
    <property type="term" value="F:xenobiotic transmembrane transporter activity"/>
    <property type="evidence" value="ECO:0007669"/>
    <property type="project" value="InterPro"/>
</dbReference>
<sequence length="465" mass="50665">MDKTQELLANEPISKLLVRYSIPAIIGMLVNALYNVVDRMFIGNIPNVGKLATAGIGVTMPITTILIAFGMLVGIGAITNISIKLGEGKIEEADRVLGNSITLSIIIGIVLTFIGIIFGEKILILFGASEQSLPYAQPFVNIILLGAVFNIAAFTLNSTIRGDGNPKLAAIIMSVGCILNIFLDYIFIFKFNMGIEGAAIATVIAQVVTAIWGIMYYIEGKSNLKLKREYLKLDLKTVEMICAIGMAAFSMQIAASVVQIVCNNALKLYGGDLAIGAMSTITSIMLVFFMPVFGISQGSQPIIGFNYGKKQYDRVKKTFNISLVYGIVILTVGWVVINLWPSILVKAFNSDKDLVSVTINGLKKYSLMMPLVPISILGSNYIQSVGKAKKAIILGLLRQVIILIPVTIVLSKLIGLDGVWYAQPVSDFIAIVITWVIVVKEMRSYKVCNKDVQSKFEVEAYKLHK</sequence>
<evidence type="ECO:0000256" key="6">
    <source>
        <dbReference type="ARBA" id="ARBA00022692"/>
    </source>
</evidence>
<feature type="transmembrane region" description="Helical" evidence="10">
    <location>
        <begin position="394"/>
        <end position="414"/>
    </location>
</feature>
<feature type="transmembrane region" description="Helical" evidence="10">
    <location>
        <begin position="197"/>
        <end position="218"/>
    </location>
</feature>
<dbReference type="PANTHER" id="PTHR43823:SF3">
    <property type="entry name" value="MULTIDRUG EXPORT PROTEIN MEPA"/>
    <property type="match status" value="1"/>
</dbReference>
<feature type="transmembrane region" description="Helical" evidence="10">
    <location>
        <begin position="365"/>
        <end position="382"/>
    </location>
</feature>
<keyword evidence="4" id="KW-0813">Transport</keyword>
<dbReference type="NCBIfam" id="TIGR00797">
    <property type="entry name" value="matE"/>
    <property type="match status" value="1"/>
</dbReference>
<evidence type="ECO:0000313" key="11">
    <source>
        <dbReference type="EMBL" id="CEQ04868.1"/>
    </source>
</evidence>
<dbReference type="CDD" id="cd13143">
    <property type="entry name" value="MATE_MepA_like"/>
    <property type="match status" value="1"/>
</dbReference>
<dbReference type="InterPro" id="IPR051327">
    <property type="entry name" value="MATE_MepA_subfamily"/>
</dbReference>
<dbReference type="GO" id="GO:0005886">
    <property type="term" value="C:plasma membrane"/>
    <property type="evidence" value="ECO:0007669"/>
    <property type="project" value="UniProtKB-SubCell"/>
</dbReference>
<dbReference type="RefSeq" id="WP_055342914.1">
    <property type="nucleotide sequence ID" value="NZ_CDNI01000022.1"/>
</dbReference>
<dbReference type="InterPro" id="IPR048279">
    <property type="entry name" value="MdtK-like"/>
</dbReference>
<evidence type="ECO:0000256" key="1">
    <source>
        <dbReference type="ARBA" id="ARBA00004651"/>
    </source>
</evidence>
<evidence type="ECO:0000256" key="10">
    <source>
        <dbReference type="SAM" id="Phobius"/>
    </source>
</evidence>
<accession>A0A0C7R6I3</accession>
<keyword evidence="5" id="KW-1003">Cell membrane</keyword>
<protein>
    <recommendedName>
        <fullName evidence="3">Multidrug export protein MepA</fullName>
    </recommendedName>
</protein>
<dbReference type="PANTHER" id="PTHR43823">
    <property type="entry name" value="SPORULATION PROTEIN YKVU"/>
    <property type="match status" value="1"/>
</dbReference>
<dbReference type="GO" id="GO:0046677">
    <property type="term" value="P:response to antibiotic"/>
    <property type="evidence" value="ECO:0007669"/>
    <property type="project" value="UniProtKB-KW"/>
</dbReference>
<keyword evidence="8 10" id="KW-0472">Membrane</keyword>
<evidence type="ECO:0000256" key="4">
    <source>
        <dbReference type="ARBA" id="ARBA00022448"/>
    </source>
</evidence>
<name>A0A0C7R6I3_PARSO</name>
<keyword evidence="9" id="KW-0046">Antibiotic resistance</keyword>
<dbReference type="Pfam" id="PF01554">
    <property type="entry name" value="MatE"/>
    <property type="match status" value="2"/>
</dbReference>
<dbReference type="PIRSF" id="PIRSF006603">
    <property type="entry name" value="DinF"/>
    <property type="match status" value="1"/>
</dbReference>
<reference evidence="11 12" key="1">
    <citation type="submission" date="2015-01" db="EMBL/GenBank/DDBJ databases">
        <authorList>
            <person name="Aslett A.Martin."/>
            <person name="De Silva Nishadi"/>
        </authorList>
    </citation>
    <scope>NUCLEOTIDE SEQUENCE [LARGE SCALE GENOMIC DNA]</scope>
    <source>
        <strain evidence="11 12">R28058</strain>
    </source>
</reference>
<dbReference type="InterPro" id="IPR045070">
    <property type="entry name" value="MATE_MepA-like"/>
</dbReference>
<dbReference type="EMBL" id="CEKZ01000022">
    <property type="protein sequence ID" value="CEQ04868.1"/>
    <property type="molecule type" value="Genomic_DNA"/>
</dbReference>
<keyword evidence="6 10" id="KW-0812">Transmembrane</keyword>
<feature type="transmembrane region" description="Helical" evidence="10">
    <location>
        <begin position="319"/>
        <end position="345"/>
    </location>
</feature>
<feature type="transmembrane region" description="Helical" evidence="10">
    <location>
        <begin position="238"/>
        <end position="261"/>
    </location>
</feature>
<evidence type="ECO:0000256" key="5">
    <source>
        <dbReference type="ARBA" id="ARBA00022475"/>
    </source>
</evidence>
<dbReference type="AlphaFoldDB" id="A0A0C7R6I3"/>
<gene>
    <name evidence="11" type="primary">mepA_13</name>
    <name evidence="11" type="ORF">R28058_25851</name>
</gene>
<feature type="transmembrane region" description="Helical" evidence="10">
    <location>
        <begin position="54"/>
        <end position="75"/>
    </location>
</feature>
<dbReference type="GO" id="GO:0015297">
    <property type="term" value="F:antiporter activity"/>
    <property type="evidence" value="ECO:0007669"/>
    <property type="project" value="InterPro"/>
</dbReference>
<organism evidence="11 12">
    <name type="scientific">Paraclostridium sordellii</name>
    <name type="common">Clostridium sordellii</name>
    <dbReference type="NCBI Taxonomy" id="1505"/>
    <lineage>
        <taxon>Bacteria</taxon>
        <taxon>Bacillati</taxon>
        <taxon>Bacillota</taxon>
        <taxon>Clostridia</taxon>
        <taxon>Peptostreptococcales</taxon>
        <taxon>Peptostreptococcaceae</taxon>
        <taxon>Paraclostridium</taxon>
    </lineage>
</organism>
<dbReference type="Proteomes" id="UP000049127">
    <property type="component" value="Unassembled WGS sequence"/>
</dbReference>
<feature type="transmembrane region" description="Helical" evidence="10">
    <location>
        <begin position="273"/>
        <end position="293"/>
    </location>
</feature>
<evidence type="ECO:0000313" key="12">
    <source>
        <dbReference type="Proteomes" id="UP000049127"/>
    </source>
</evidence>
<evidence type="ECO:0000256" key="2">
    <source>
        <dbReference type="ARBA" id="ARBA00008417"/>
    </source>
</evidence>
<evidence type="ECO:0000256" key="9">
    <source>
        <dbReference type="ARBA" id="ARBA00023251"/>
    </source>
</evidence>
<dbReference type="OrthoDB" id="9811110at2"/>
<comment type="subcellular location">
    <subcellularLocation>
        <location evidence="1">Cell membrane</location>
        <topology evidence="1">Multi-pass membrane protein</topology>
    </subcellularLocation>
</comment>
<proteinExistence type="inferred from homology"/>
<feature type="transmembrane region" description="Helical" evidence="10">
    <location>
        <begin position="138"/>
        <end position="156"/>
    </location>
</feature>
<evidence type="ECO:0000256" key="7">
    <source>
        <dbReference type="ARBA" id="ARBA00022989"/>
    </source>
</evidence>
<feature type="transmembrane region" description="Helical" evidence="10">
    <location>
        <begin position="16"/>
        <end position="34"/>
    </location>
</feature>
<comment type="similarity">
    <text evidence="2">Belongs to the multi antimicrobial extrusion (MATE) (TC 2.A.66.1) family. MepA subfamily.</text>
</comment>
<dbReference type="InterPro" id="IPR002528">
    <property type="entry name" value="MATE_fam"/>
</dbReference>
<evidence type="ECO:0000256" key="8">
    <source>
        <dbReference type="ARBA" id="ARBA00023136"/>
    </source>
</evidence>
<keyword evidence="7 10" id="KW-1133">Transmembrane helix</keyword>
<feature type="transmembrane region" description="Helical" evidence="10">
    <location>
        <begin position="420"/>
        <end position="439"/>
    </location>
</feature>
<evidence type="ECO:0000256" key="3">
    <source>
        <dbReference type="ARBA" id="ARBA00022106"/>
    </source>
</evidence>
<feature type="transmembrane region" description="Helical" evidence="10">
    <location>
        <begin position="96"/>
        <end position="118"/>
    </location>
</feature>